<dbReference type="InterPro" id="IPR012337">
    <property type="entry name" value="RNaseH-like_sf"/>
</dbReference>
<dbReference type="InterPro" id="IPR050900">
    <property type="entry name" value="Transposase_IS3/IS150/IS904"/>
</dbReference>
<dbReference type="Pfam" id="PF13333">
    <property type="entry name" value="rve_2"/>
    <property type="match status" value="1"/>
</dbReference>
<dbReference type="AlphaFoldDB" id="J9GEK5"/>
<proteinExistence type="predicted"/>
<dbReference type="InterPro" id="IPR025948">
    <property type="entry name" value="HTH-like_dom"/>
</dbReference>
<dbReference type="Pfam" id="PF13276">
    <property type="entry name" value="HTH_21"/>
    <property type="match status" value="1"/>
</dbReference>
<accession>J9GEK5</accession>
<dbReference type="NCBIfam" id="NF033516">
    <property type="entry name" value="transpos_IS3"/>
    <property type="match status" value="1"/>
</dbReference>
<dbReference type="PROSITE" id="PS50994">
    <property type="entry name" value="INTEGRASE"/>
    <property type="match status" value="1"/>
</dbReference>
<comment type="caution">
    <text evidence="2">The sequence shown here is derived from an EMBL/GenBank/DDBJ whole genome shotgun (WGS) entry which is preliminary data.</text>
</comment>
<sequence>MTTKGRKKSSILSRAAEKSREKRVAVTHICSFFGIARSTFYRKARGPGRRESADSALRTRIEAIQEKHGHCYGINRVTAALRRDGHDRKPGHNQVARVMANNGLNAVTRRRKNYRVCIKKAVARDGTKLENTLHRQFDQQVPNKVFATDVTYIATTKGWLYVSPVIDLCTREIVACEMSMTQDLSLAFKTIDGLHKAVKGSLLLHSDQGYLYTTTAFRSHAKALGVTQSYSRKGNCWDNAVMENWNGMLKTEWYCHPRLRHDKKLISPEQAMKEIQAYIDYWNNDRIQARLRYRSPKEFKEAISHSGV</sequence>
<dbReference type="InterPro" id="IPR048020">
    <property type="entry name" value="Transpos_IS3"/>
</dbReference>
<dbReference type="InterPro" id="IPR001584">
    <property type="entry name" value="Integrase_cat-core"/>
</dbReference>
<dbReference type="EMBL" id="AMCI01001367">
    <property type="protein sequence ID" value="EJX05772.1"/>
    <property type="molecule type" value="Genomic_DNA"/>
</dbReference>
<gene>
    <name evidence="2" type="ORF">EVA_06121</name>
</gene>
<protein>
    <submittedName>
        <fullName evidence="2">Integrase catalytic subunit</fullName>
    </submittedName>
</protein>
<dbReference type="Gene3D" id="3.30.420.10">
    <property type="entry name" value="Ribonuclease H-like superfamily/Ribonuclease H"/>
    <property type="match status" value="1"/>
</dbReference>
<dbReference type="PANTHER" id="PTHR46889">
    <property type="entry name" value="TRANSPOSASE INSF FOR INSERTION SEQUENCE IS3B-RELATED"/>
    <property type="match status" value="1"/>
</dbReference>
<dbReference type="GO" id="GO:0003676">
    <property type="term" value="F:nucleic acid binding"/>
    <property type="evidence" value="ECO:0007669"/>
    <property type="project" value="InterPro"/>
</dbReference>
<name>J9GEK5_9ZZZZ</name>
<dbReference type="PANTHER" id="PTHR46889:SF5">
    <property type="entry name" value="INTEGRASE PROTEIN"/>
    <property type="match status" value="1"/>
</dbReference>
<dbReference type="SUPFAM" id="SSF53098">
    <property type="entry name" value="Ribonuclease H-like"/>
    <property type="match status" value="1"/>
</dbReference>
<dbReference type="Pfam" id="PF00665">
    <property type="entry name" value="rve"/>
    <property type="match status" value="1"/>
</dbReference>
<feature type="domain" description="Integrase catalytic" evidence="1">
    <location>
        <begin position="138"/>
        <end position="304"/>
    </location>
</feature>
<evidence type="ECO:0000259" key="1">
    <source>
        <dbReference type="PROSITE" id="PS50994"/>
    </source>
</evidence>
<dbReference type="GO" id="GO:0015074">
    <property type="term" value="P:DNA integration"/>
    <property type="evidence" value="ECO:0007669"/>
    <property type="project" value="InterPro"/>
</dbReference>
<organism evidence="2">
    <name type="scientific">gut metagenome</name>
    <dbReference type="NCBI Taxonomy" id="749906"/>
    <lineage>
        <taxon>unclassified sequences</taxon>
        <taxon>metagenomes</taxon>
        <taxon>organismal metagenomes</taxon>
    </lineage>
</organism>
<reference evidence="2" key="1">
    <citation type="journal article" date="2012" name="PLoS ONE">
        <title>Gene sets for utilization of primary and secondary nutrition supplies in the distal gut of endangered iberian lynx.</title>
        <authorList>
            <person name="Alcaide M."/>
            <person name="Messina E."/>
            <person name="Richter M."/>
            <person name="Bargiela R."/>
            <person name="Peplies J."/>
            <person name="Huws S.A."/>
            <person name="Newbold C.J."/>
            <person name="Golyshin P.N."/>
            <person name="Simon M.A."/>
            <person name="Lopez G."/>
            <person name="Yakimov M.M."/>
            <person name="Ferrer M."/>
        </authorList>
    </citation>
    <scope>NUCLEOTIDE SEQUENCE</scope>
</reference>
<evidence type="ECO:0000313" key="2">
    <source>
        <dbReference type="EMBL" id="EJX05772.1"/>
    </source>
</evidence>
<dbReference type="InterPro" id="IPR036397">
    <property type="entry name" value="RNaseH_sf"/>
</dbReference>